<accession>A0A9P7S4S8</accession>
<evidence type="ECO:0000313" key="3">
    <source>
        <dbReference type="Proteomes" id="UP001049176"/>
    </source>
</evidence>
<evidence type="ECO:0000256" key="1">
    <source>
        <dbReference type="SAM" id="SignalP"/>
    </source>
</evidence>
<protein>
    <submittedName>
        <fullName evidence="2">Uncharacterized protein</fullName>
    </submittedName>
</protein>
<dbReference type="KEGG" id="more:E1B28_005879"/>
<dbReference type="RefSeq" id="XP_043011562.1">
    <property type="nucleotide sequence ID" value="XM_043150474.1"/>
</dbReference>
<keyword evidence="3" id="KW-1185">Reference proteome</keyword>
<dbReference type="EMBL" id="CM032183">
    <property type="protein sequence ID" value="KAG7095092.1"/>
    <property type="molecule type" value="Genomic_DNA"/>
</dbReference>
<dbReference type="AlphaFoldDB" id="A0A9P7S4S8"/>
<name>A0A9P7S4S8_9AGAR</name>
<proteinExistence type="predicted"/>
<dbReference type="Proteomes" id="UP001049176">
    <property type="component" value="Chromosome 3"/>
</dbReference>
<sequence length="76" mass="8148">MSTSKVSGTFALPRIITLFASLLCALGSGTNYVYSGETVYGDTLYRALTQGNSICSTAWCSSSHQPHPPKCCRPGW</sequence>
<evidence type="ECO:0000313" key="2">
    <source>
        <dbReference type="EMBL" id="KAG7095092.1"/>
    </source>
</evidence>
<reference evidence="2" key="1">
    <citation type="journal article" date="2021" name="Genome Biol. Evol.">
        <title>The assembled and annotated genome of the fairy-ring fungus Marasmius oreades.</title>
        <authorList>
            <person name="Hiltunen M."/>
            <person name="Ament-Velasquez S.L."/>
            <person name="Johannesson H."/>
        </authorList>
    </citation>
    <scope>NUCLEOTIDE SEQUENCE</scope>
    <source>
        <strain evidence="2">03SP1</strain>
    </source>
</reference>
<keyword evidence="1" id="KW-0732">Signal</keyword>
<organism evidence="2 3">
    <name type="scientific">Marasmius oreades</name>
    <name type="common">fairy-ring Marasmius</name>
    <dbReference type="NCBI Taxonomy" id="181124"/>
    <lineage>
        <taxon>Eukaryota</taxon>
        <taxon>Fungi</taxon>
        <taxon>Dikarya</taxon>
        <taxon>Basidiomycota</taxon>
        <taxon>Agaricomycotina</taxon>
        <taxon>Agaricomycetes</taxon>
        <taxon>Agaricomycetidae</taxon>
        <taxon>Agaricales</taxon>
        <taxon>Marasmiineae</taxon>
        <taxon>Marasmiaceae</taxon>
        <taxon>Marasmius</taxon>
    </lineage>
</organism>
<comment type="caution">
    <text evidence="2">The sequence shown here is derived from an EMBL/GenBank/DDBJ whole genome shotgun (WGS) entry which is preliminary data.</text>
</comment>
<feature type="chain" id="PRO_5040146875" evidence="1">
    <location>
        <begin position="36"/>
        <end position="76"/>
    </location>
</feature>
<feature type="signal peptide" evidence="1">
    <location>
        <begin position="1"/>
        <end position="35"/>
    </location>
</feature>
<gene>
    <name evidence="2" type="ORF">E1B28_005879</name>
</gene>
<dbReference type="GeneID" id="66074955"/>